<evidence type="ECO:0000313" key="5">
    <source>
        <dbReference type="Proteomes" id="UP000757232"/>
    </source>
</evidence>
<comment type="caution">
    <text evidence="4">The sequence shown here is derived from an EMBL/GenBank/DDBJ whole genome shotgun (WGS) entry which is preliminary data.</text>
</comment>
<feature type="compositionally biased region" description="Basic residues" evidence="3">
    <location>
        <begin position="1"/>
        <end position="10"/>
    </location>
</feature>
<evidence type="ECO:0000256" key="1">
    <source>
        <dbReference type="ARBA" id="ARBA00022737"/>
    </source>
</evidence>
<name>A0A9Q5HRL2_SANBA</name>
<protein>
    <recommendedName>
        <fullName evidence="6">TPR-like protein</fullName>
    </recommendedName>
</protein>
<keyword evidence="5" id="KW-1185">Reference proteome</keyword>
<dbReference type="InterPro" id="IPR031101">
    <property type="entry name" value="Ctr9"/>
</dbReference>
<keyword evidence="1" id="KW-0677">Repeat</keyword>
<dbReference type="AlphaFoldDB" id="A0A9Q5HRL2"/>
<gene>
    <name evidence="4" type="ORF">A7U60_g8236</name>
</gene>
<dbReference type="EMBL" id="LNZH02000214">
    <property type="protein sequence ID" value="OCB84713.1"/>
    <property type="molecule type" value="Genomic_DNA"/>
</dbReference>
<dbReference type="GO" id="GO:0006368">
    <property type="term" value="P:transcription elongation by RNA polymerase II"/>
    <property type="evidence" value="ECO:0007669"/>
    <property type="project" value="TreeGrafter"/>
</dbReference>
<dbReference type="Pfam" id="PF14559">
    <property type="entry name" value="TPR_19"/>
    <property type="match status" value="1"/>
</dbReference>
<dbReference type="Proteomes" id="UP000757232">
    <property type="component" value="Unassembled WGS sequence"/>
</dbReference>
<evidence type="ECO:0000256" key="2">
    <source>
        <dbReference type="ARBA" id="ARBA00022803"/>
    </source>
</evidence>
<feature type="region of interest" description="Disordered" evidence="3">
    <location>
        <begin position="1"/>
        <end position="22"/>
    </location>
</feature>
<dbReference type="OrthoDB" id="1914839at2759"/>
<dbReference type="GO" id="GO:0006355">
    <property type="term" value="P:regulation of DNA-templated transcription"/>
    <property type="evidence" value="ECO:0007669"/>
    <property type="project" value="InterPro"/>
</dbReference>
<dbReference type="Gene3D" id="1.25.40.10">
    <property type="entry name" value="Tetratricopeptide repeat domain"/>
    <property type="match status" value="2"/>
</dbReference>
<feature type="region of interest" description="Disordered" evidence="3">
    <location>
        <begin position="345"/>
        <end position="372"/>
    </location>
</feature>
<accession>A0A9Q5HRL2</accession>
<evidence type="ECO:0008006" key="6">
    <source>
        <dbReference type="Google" id="ProtNLM"/>
    </source>
</evidence>
<evidence type="ECO:0000256" key="3">
    <source>
        <dbReference type="SAM" id="MobiDB-lite"/>
    </source>
</evidence>
<sequence>MGRTRIRSKKTSVSGTSEKDGPSIKALFTKAQSLLTQCDYDLAQNFAFRILQRAPGNVEAKELLGVTQLEKGQLEEAKETFQSLLPPVPGAPNPPPPSAHLYLAQLSEDDPHAALEHYGRAVTLLHGQLKGKERAIVENSGETELDIRRNIVRVLVAMVEIWMSPEYDLCDDPRAEETCEALFKSAFETDSDNVEALICLSSFRLSQQRPEEAKEAAMKAWSSSKDDEDDSKSLPLSIRIELAKRFIELSDFSHALVVLQSIMALDDQEVMAWYLQGWCLFLMAEQAKETGTKSEELSWEDLAKDARECLENCKTLYVSLEYPDEGLLQHTIEVIGQLDTLGIRPRAADEDVDGPEGEWEDVEESDEDVEMS</sequence>
<dbReference type="GO" id="GO:0000993">
    <property type="term" value="F:RNA polymerase II complex binding"/>
    <property type="evidence" value="ECO:0007669"/>
    <property type="project" value="TreeGrafter"/>
</dbReference>
<evidence type="ECO:0000313" key="4">
    <source>
        <dbReference type="EMBL" id="OCB84713.1"/>
    </source>
</evidence>
<dbReference type="PANTHER" id="PTHR14027">
    <property type="entry name" value="RNA POLYMERASE-ASSOCIATED PROTEIN CTR9"/>
    <property type="match status" value="1"/>
</dbReference>
<dbReference type="InterPro" id="IPR011990">
    <property type="entry name" value="TPR-like_helical_dom_sf"/>
</dbReference>
<feature type="compositionally biased region" description="Acidic residues" evidence="3">
    <location>
        <begin position="350"/>
        <end position="372"/>
    </location>
</feature>
<dbReference type="GO" id="GO:0016593">
    <property type="term" value="C:Cdc73/Paf1 complex"/>
    <property type="evidence" value="ECO:0007669"/>
    <property type="project" value="TreeGrafter"/>
</dbReference>
<proteinExistence type="predicted"/>
<keyword evidence="2" id="KW-0802">TPR repeat</keyword>
<organism evidence="4 5">
    <name type="scientific">Sanghuangporus baumii</name>
    <name type="common">Phellinus baumii</name>
    <dbReference type="NCBI Taxonomy" id="108892"/>
    <lineage>
        <taxon>Eukaryota</taxon>
        <taxon>Fungi</taxon>
        <taxon>Dikarya</taxon>
        <taxon>Basidiomycota</taxon>
        <taxon>Agaricomycotina</taxon>
        <taxon>Agaricomycetes</taxon>
        <taxon>Hymenochaetales</taxon>
        <taxon>Hymenochaetaceae</taxon>
        <taxon>Sanghuangporus</taxon>
    </lineage>
</organism>
<dbReference type="CDD" id="cd24142">
    <property type="entry name" value="ACL4-like"/>
    <property type="match status" value="1"/>
</dbReference>
<dbReference type="PANTHER" id="PTHR14027:SF2">
    <property type="entry name" value="RNA POLYMERASE-ASSOCIATED PROTEIN CTR9 HOMOLOG"/>
    <property type="match status" value="1"/>
</dbReference>
<dbReference type="SUPFAM" id="SSF48452">
    <property type="entry name" value="TPR-like"/>
    <property type="match status" value="2"/>
</dbReference>
<reference evidence="4" key="1">
    <citation type="submission" date="2016-06" db="EMBL/GenBank/DDBJ databases">
        <title>Draft Genome sequence of the fungus Inonotus baumii.</title>
        <authorList>
            <person name="Zhu H."/>
            <person name="Lin W."/>
        </authorList>
    </citation>
    <scope>NUCLEOTIDE SEQUENCE</scope>
    <source>
        <strain evidence="4">821</strain>
    </source>
</reference>